<dbReference type="EMBL" id="ATCN01000770">
    <property type="protein sequence ID" value="EPR78455.1"/>
    <property type="molecule type" value="Genomic_DNA"/>
</dbReference>
<comment type="caution">
    <text evidence="1">The sequence shown here is derived from an EMBL/GenBank/DDBJ whole genome shotgun (WGS) entry which is preliminary data.</text>
</comment>
<dbReference type="HOGENOM" id="CLU_526951_0_0_1"/>
<dbReference type="InParanoid" id="S7W6L5"/>
<dbReference type="AlphaFoldDB" id="S7W6L5"/>
<protein>
    <submittedName>
        <fullName evidence="1">Uncharacterized protein</fullName>
    </submittedName>
</protein>
<evidence type="ECO:0000313" key="2">
    <source>
        <dbReference type="Proteomes" id="UP000014978"/>
    </source>
</evidence>
<name>S7W6L5_SPRLO</name>
<proteinExistence type="predicted"/>
<evidence type="ECO:0000313" key="1">
    <source>
        <dbReference type="EMBL" id="EPR78455.1"/>
    </source>
</evidence>
<reference evidence="2" key="1">
    <citation type="journal article" date="2013" name="PLoS Genet.">
        <title>The genome of Spraguea lophii and the basis of host-microsporidian interactions.</title>
        <authorList>
            <person name="Campbell S.E."/>
            <person name="Williams T.A."/>
            <person name="Yousuf A."/>
            <person name="Soanes D.M."/>
            <person name="Paszkiewicz K.H."/>
            <person name="Williams B.A.P."/>
        </authorList>
    </citation>
    <scope>NUCLEOTIDE SEQUENCE [LARGE SCALE GENOMIC DNA]</scope>
    <source>
        <strain evidence="2">42_110</strain>
    </source>
</reference>
<accession>S7W6L5</accession>
<gene>
    <name evidence="1" type="ORF">SLOPH_1144</name>
</gene>
<organism evidence="1 2">
    <name type="scientific">Spraguea lophii (strain 42_110)</name>
    <name type="common">Microsporidian parasite</name>
    <dbReference type="NCBI Taxonomy" id="1358809"/>
    <lineage>
        <taxon>Eukaryota</taxon>
        <taxon>Fungi</taxon>
        <taxon>Fungi incertae sedis</taxon>
        <taxon>Microsporidia</taxon>
        <taxon>Spragueidae</taxon>
        <taxon>Spraguea</taxon>
    </lineage>
</organism>
<sequence>MERNKMKFLAAVLGFFGLSIFLYFTKTSAGNTESGSDKEKNVSNNPHQYNKMCNAQGSVNRIQNKNKYVNEDLYNSKLFKWKSVVGIQVNRRNNDKKVIDKNGQNKKIRKNGHLDMEGNRKKLTKDDIIHPHINNYGTNNKHIDKEKDCKSQDGVFNKCTSQHENITSDITNKFDKLARPSVSDKNDTDSFSNIEPYNVLRKKAKPFHCDNMIFNYLPREKSYYKPIGRCDVSNEKHAISNNTKKENTTETFESSQSFNFQEGLNFFRSKVQKARNTVKSNKMFKVFKRKAVDSISEGKDLIQSAYTNIKQKINKRATRMRDKIISKLQDAIKQEDDATVNFTKKTYKKHKTVNLNDSKIQGYNSPNEKITDNKLQMAIQYNDDSNFDSFSSDDYQTTSNSQIENFNMLHTYVNDSKIQGDNFPGKKTADNKLQMATQYNQDSNFDSFSSDDYQTTSNSQVKNFNKLHTYVNDCGNDCYNNKNIDTGNSIFEECKGLKHLNEYDTVWSDKYEQHIKV</sequence>
<keyword evidence="2" id="KW-1185">Reference proteome</keyword>
<dbReference type="Proteomes" id="UP000014978">
    <property type="component" value="Unassembled WGS sequence"/>
</dbReference>
<dbReference type="VEuPathDB" id="MicrosporidiaDB:SLOPH_1144"/>